<organism evidence="1 2">
    <name type="scientific">Perkinsus olseni</name>
    <name type="common">Perkinsus atlanticus</name>
    <dbReference type="NCBI Taxonomy" id="32597"/>
    <lineage>
        <taxon>Eukaryota</taxon>
        <taxon>Sar</taxon>
        <taxon>Alveolata</taxon>
        <taxon>Perkinsozoa</taxon>
        <taxon>Perkinsea</taxon>
        <taxon>Perkinsida</taxon>
        <taxon>Perkinsidae</taxon>
        <taxon>Perkinsus</taxon>
    </lineage>
</organism>
<gene>
    <name evidence="1" type="ORF">FOZ60_017347</name>
</gene>
<comment type="caution">
    <text evidence="1">The sequence shown here is derived from an EMBL/GenBank/DDBJ whole genome shotgun (WGS) entry which is preliminary data.</text>
</comment>
<protein>
    <submittedName>
        <fullName evidence="1">Uncharacterized protein</fullName>
    </submittedName>
</protein>
<dbReference type="Proteomes" id="UP000541610">
    <property type="component" value="Unassembled WGS sequence"/>
</dbReference>
<name>A0A7J6N0Q2_PEROL</name>
<dbReference type="AlphaFoldDB" id="A0A7J6N0Q2"/>
<sequence length="113" mass="12186">MLEGLMVEIGAGKIFPGQVYSPYATTRILCYNKLIESFGDCLNVVNAANEIAGSSGYQIGCRSLDKVKALGANGLYKATSRRGNPIFSAGFTNAADGLGYFDNLRDLQRLMNH</sequence>
<dbReference type="EMBL" id="JABANP010000981">
    <property type="protein sequence ID" value="KAF4677453.1"/>
    <property type="molecule type" value="Genomic_DNA"/>
</dbReference>
<proteinExistence type="predicted"/>
<evidence type="ECO:0000313" key="2">
    <source>
        <dbReference type="Proteomes" id="UP000541610"/>
    </source>
</evidence>
<accession>A0A7J6N0Q2</accession>
<reference evidence="1 2" key="1">
    <citation type="submission" date="2020-04" db="EMBL/GenBank/DDBJ databases">
        <title>Perkinsus olseni comparative genomics.</title>
        <authorList>
            <person name="Bogema D.R."/>
        </authorList>
    </citation>
    <scope>NUCLEOTIDE SEQUENCE [LARGE SCALE GENOMIC DNA]</scope>
    <source>
        <strain evidence="1">00978-12</strain>
    </source>
</reference>
<evidence type="ECO:0000313" key="1">
    <source>
        <dbReference type="EMBL" id="KAF4677453.1"/>
    </source>
</evidence>